<reference evidence="2" key="1">
    <citation type="journal article" date="2017" name="Front. Plant Sci.">
        <title>Climate Clever Clovers: New Paradigm to Reduce the Environmental Footprint of Ruminants by Breeding Low Methanogenic Forages Utilizing Haplotype Variation.</title>
        <authorList>
            <person name="Kaur P."/>
            <person name="Appels R."/>
            <person name="Bayer P.E."/>
            <person name="Keeble-Gagnere G."/>
            <person name="Wang J."/>
            <person name="Hirakawa H."/>
            <person name="Shirasawa K."/>
            <person name="Vercoe P."/>
            <person name="Stefanova K."/>
            <person name="Durmic Z."/>
            <person name="Nichols P."/>
            <person name="Revell C."/>
            <person name="Isobe S.N."/>
            <person name="Edwards D."/>
            <person name="Erskine W."/>
        </authorList>
    </citation>
    <scope>NUCLEOTIDE SEQUENCE [LARGE SCALE GENOMIC DNA]</scope>
    <source>
        <strain evidence="2">cv. Daliak</strain>
    </source>
</reference>
<dbReference type="EMBL" id="DF973639">
    <property type="protein sequence ID" value="GAU36757.1"/>
    <property type="molecule type" value="Genomic_DNA"/>
</dbReference>
<dbReference type="Proteomes" id="UP000242715">
    <property type="component" value="Unassembled WGS sequence"/>
</dbReference>
<proteinExistence type="predicted"/>
<gene>
    <name evidence="1" type="ORF">TSUD_318560</name>
</gene>
<sequence>MPNSMTSFLKSDYRRIKKRVLRTICFIRFRNKTMHDVMRVNEIEREYAVVEEVVVVEQGSDGKRLEVRD</sequence>
<accession>A0A2Z6P304</accession>
<evidence type="ECO:0000313" key="2">
    <source>
        <dbReference type="Proteomes" id="UP000242715"/>
    </source>
</evidence>
<dbReference type="AlphaFoldDB" id="A0A2Z6P304"/>
<keyword evidence="2" id="KW-1185">Reference proteome</keyword>
<protein>
    <submittedName>
        <fullName evidence="1">Uncharacterized protein</fullName>
    </submittedName>
</protein>
<name>A0A2Z6P304_TRISU</name>
<evidence type="ECO:0000313" key="1">
    <source>
        <dbReference type="EMBL" id="GAU36757.1"/>
    </source>
</evidence>
<organism evidence="1 2">
    <name type="scientific">Trifolium subterraneum</name>
    <name type="common">Subterranean clover</name>
    <dbReference type="NCBI Taxonomy" id="3900"/>
    <lineage>
        <taxon>Eukaryota</taxon>
        <taxon>Viridiplantae</taxon>
        <taxon>Streptophyta</taxon>
        <taxon>Embryophyta</taxon>
        <taxon>Tracheophyta</taxon>
        <taxon>Spermatophyta</taxon>
        <taxon>Magnoliopsida</taxon>
        <taxon>eudicotyledons</taxon>
        <taxon>Gunneridae</taxon>
        <taxon>Pentapetalae</taxon>
        <taxon>rosids</taxon>
        <taxon>fabids</taxon>
        <taxon>Fabales</taxon>
        <taxon>Fabaceae</taxon>
        <taxon>Papilionoideae</taxon>
        <taxon>50 kb inversion clade</taxon>
        <taxon>NPAAA clade</taxon>
        <taxon>Hologalegina</taxon>
        <taxon>IRL clade</taxon>
        <taxon>Trifolieae</taxon>
        <taxon>Trifolium</taxon>
    </lineage>
</organism>